<dbReference type="Proteomes" id="UP000789759">
    <property type="component" value="Unassembled WGS sequence"/>
</dbReference>
<dbReference type="OrthoDB" id="10510249at2759"/>
<protein>
    <submittedName>
        <fullName evidence="1">23344_t:CDS:1</fullName>
    </submittedName>
</protein>
<dbReference type="EMBL" id="CAJVQA010000510">
    <property type="protein sequence ID" value="CAG8478340.1"/>
    <property type="molecule type" value="Genomic_DNA"/>
</dbReference>
<evidence type="ECO:0000313" key="1">
    <source>
        <dbReference type="EMBL" id="CAG8478340.1"/>
    </source>
</evidence>
<comment type="caution">
    <text evidence="1">The sequence shown here is derived from an EMBL/GenBank/DDBJ whole genome shotgun (WGS) entry which is preliminary data.</text>
</comment>
<evidence type="ECO:0000313" key="2">
    <source>
        <dbReference type="Proteomes" id="UP000789759"/>
    </source>
</evidence>
<dbReference type="AlphaFoldDB" id="A0A9N8Z5T7"/>
<proteinExistence type="predicted"/>
<keyword evidence="2" id="KW-1185">Reference proteome</keyword>
<gene>
    <name evidence="1" type="ORF">CPELLU_LOCUS1402</name>
</gene>
<name>A0A9N8Z5T7_9GLOM</name>
<sequence>MKTVQAVDISSQESKEMHPEAIYMCRSFNFYTRSIENIEETYYARLFQDSISISKDQKWY</sequence>
<organism evidence="1 2">
    <name type="scientific">Cetraspora pellucida</name>
    <dbReference type="NCBI Taxonomy" id="1433469"/>
    <lineage>
        <taxon>Eukaryota</taxon>
        <taxon>Fungi</taxon>
        <taxon>Fungi incertae sedis</taxon>
        <taxon>Mucoromycota</taxon>
        <taxon>Glomeromycotina</taxon>
        <taxon>Glomeromycetes</taxon>
        <taxon>Diversisporales</taxon>
        <taxon>Gigasporaceae</taxon>
        <taxon>Cetraspora</taxon>
    </lineage>
</organism>
<accession>A0A9N8Z5T7</accession>
<reference evidence="1" key="1">
    <citation type="submission" date="2021-06" db="EMBL/GenBank/DDBJ databases">
        <authorList>
            <person name="Kallberg Y."/>
            <person name="Tangrot J."/>
            <person name="Rosling A."/>
        </authorList>
    </citation>
    <scope>NUCLEOTIDE SEQUENCE</scope>
    <source>
        <strain evidence="1">FL966</strain>
    </source>
</reference>